<dbReference type="EMBL" id="UHJG01000001">
    <property type="protein sequence ID" value="SUP99979.1"/>
    <property type="molecule type" value="Genomic_DNA"/>
</dbReference>
<proteinExistence type="inferred from homology"/>
<dbReference type="Pfam" id="PF06500">
    <property type="entry name" value="FrsA-like"/>
    <property type="match status" value="1"/>
</dbReference>
<dbReference type="ESTHER" id="yerru-c4ujw7">
    <property type="family name" value="Duf_1100-R"/>
</dbReference>
<evidence type="ECO:0000256" key="2">
    <source>
        <dbReference type="ARBA" id="ARBA00022801"/>
    </source>
</evidence>
<dbReference type="InterPro" id="IPR043423">
    <property type="entry name" value="FrsA"/>
</dbReference>
<dbReference type="Gene3D" id="3.40.50.1820">
    <property type="entry name" value="alpha/beta hydrolase"/>
    <property type="match status" value="1"/>
</dbReference>
<evidence type="ECO:0000256" key="3">
    <source>
        <dbReference type="HAMAP-Rule" id="MF_01063"/>
    </source>
</evidence>
<dbReference type="STRING" id="29486.UGYR_14220"/>
<reference evidence="5 6" key="2">
    <citation type="submission" date="2018-06" db="EMBL/GenBank/DDBJ databases">
        <authorList>
            <consortium name="Pathogen Informatics"/>
            <person name="Doyle S."/>
        </authorList>
    </citation>
    <scope>NUCLEOTIDE SEQUENCE [LARGE SCALE GENOMIC DNA]</scope>
    <source>
        <strain evidence="5 6">NCTC10476</strain>
    </source>
</reference>
<sequence length="421" mass="47627">MEAIVTMAQANLSEILFKPKFKHPETSTLVRHAGCNQTVNIHSALDGDTACHWYRMINRLMWTWRGVDPIEIEDVLARIAISNAEHSNDELLDTVIGYRNGNWIYEWSHQGMMWQQKAMEETDPQNAGQYWLNAANMYSIAGYPHLRGDELAEQAEILSNRAYEEAAKHLPYTLKALSFPIQDGGTLTGFLHMPTIGCAPFPTVLMCGGLDMLQSDYYRLFRDYLAPAGIAMLTIDMPSVGASSRWKLTQDTSYLHQQVLQALPTIPWIDDRRVSLFGFRFGANVAVRLGYLEPQRLRGIACIGPIVHHLLCDSKSQNRVPDMYMDVLASRLGMADASDASLKVELNRFSLKTQGLLGRRCHVPMLAEYWENDPFSPKEDAKLIVSSSIDGKLLSIPSKPVYDSFHRALLQTCDWLKDKMR</sequence>
<dbReference type="PANTHER" id="PTHR22946:SF4">
    <property type="entry name" value="ESTERASE FRSA"/>
    <property type="match status" value="1"/>
</dbReference>
<evidence type="ECO:0000313" key="5">
    <source>
        <dbReference type="EMBL" id="SUP99979.1"/>
    </source>
</evidence>
<dbReference type="InterPro" id="IPR029058">
    <property type="entry name" value="AB_hydrolase_fold"/>
</dbReference>
<comment type="catalytic activity">
    <reaction evidence="3">
        <text>a carboxylic ester + H2O = an alcohol + a carboxylate + H(+)</text>
        <dbReference type="Rhea" id="RHEA:21164"/>
        <dbReference type="ChEBI" id="CHEBI:15377"/>
        <dbReference type="ChEBI" id="CHEBI:15378"/>
        <dbReference type="ChEBI" id="CHEBI:29067"/>
        <dbReference type="ChEBI" id="CHEBI:30879"/>
        <dbReference type="ChEBI" id="CHEBI:33308"/>
        <dbReference type="EC" id="3.1.1.1"/>
    </reaction>
</comment>
<dbReference type="NCBIfam" id="NF003460">
    <property type="entry name" value="PRK05077.1"/>
    <property type="match status" value="1"/>
</dbReference>
<name>A0A085U542_YERRU</name>
<dbReference type="SUPFAM" id="SSF53474">
    <property type="entry name" value="alpha/beta-Hydrolases"/>
    <property type="match status" value="1"/>
</dbReference>
<dbReference type="InterPro" id="IPR010520">
    <property type="entry name" value="FrsA-like"/>
</dbReference>
<dbReference type="EC" id="3.1.1.1" evidence="3"/>
<dbReference type="PATRIC" id="fig|29486.44.peg.2249"/>
<keyword evidence="2 3" id="KW-0378">Hydrolase</keyword>
<evidence type="ECO:0000256" key="1">
    <source>
        <dbReference type="ARBA" id="ARBA00022487"/>
    </source>
</evidence>
<dbReference type="EMBL" id="LN681231">
    <property type="protein sequence ID" value="CEK26639.1"/>
    <property type="molecule type" value="Genomic_DNA"/>
</dbReference>
<dbReference type="PANTHER" id="PTHR22946">
    <property type="entry name" value="DIENELACTONE HYDROLASE DOMAIN-CONTAINING PROTEIN-RELATED"/>
    <property type="match status" value="1"/>
</dbReference>
<dbReference type="InterPro" id="IPR050261">
    <property type="entry name" value="FrsA_esterase"/>
</dbReference>
<dbReference type="AlphaFoldDB" id="A0A085U542"/>
<dbReference type="HAMAP" id="MF_01063">
    <property type="entry name" value="FrsA"/>
    <property type="match status" value="1"/>
</dbReference>
<comment type="function">
    <text evidence="3">Catalyzes the hydrolysis of esters.</text>
</comment>
<evidence type="ECO:0000313" key="6">
    <source>
        <dbReference type="Proteomes" id="UP000255169"/>
    </source>
</evidence>
<evidence type="ECO:0000313" key="4">
    <source>
        <dbReference type="EMBL" id="CEK26639.1"/>
    </source>
</evidence>
<keyword evidence="6" id="KW-1185">Reference proteome</keyword>
<gene>
    <name evidence="3 5" type="primary">frsA</name>
    <name evidence="4" type="ORF">CSF007_4355</name>
    <name evidence="5" type="ORF">NCTC10476_01237</name>
</gene>
<protein>
    <recommendedName>
        <fullName evidence="3">Esterase FrsA</fullName>
        <ecNumber evidence="3">3.1.1.1</ecNumber>
    </recommendedName>
</protein>
<keyword evidence="1 3" id="KW-0719">Serine esterase</keyword>
<accession>A0A085U542</accession>
<comment type="similarity">
    <text evidence="3">Belongs to the FrsA family.</text>
</comment>
<dbReference type="eggNOG" id="COG1073">
    <property type="taxonomic scope" value="Bacteria"/>
</dbReference>
<dbReference type="Proteomes" id="UP000255169">
    <property type="component" value="Unassembled WGS sequence"/>
</dbReference>
<dbReference type="GO" id="GO:0106435">
    <property type="term" value="F:carboxylesterase activity"/>
    <property type="evidence" value="ECO:0007669"/>
    <property type="project" value="UniProtKB-EC"/>
</dbReference>
<reference evidence="4" key="1">
    <citation type="journal article" date="2015" name="Genome Announc.">
        <title>Complete Genome Sequence of Yersinia ruckeri Strain CSF007-82, Etiologic Agent of Red Mouth Disease in Salmonid Fish.</title>
        <authorList>
            <person name="Nelson M.C."/>
            <person name="LaPatra S.E."/>
            <person name="Welch T.J."/>
            <person name="Graf J."/>
        </authorList>
    </citation>
    <scope>NUCLEOTIDE SEQUENCE</scope>
    <source>
        <strain evidence="4">CSF007-82</strain>
    </source>
</reference>
<organism evidence="4">
    <name type="scientific">Yersinia ruckeri</name>
    <dbReference type="NCBI Taxonomy" id="29486"/>
    <lineage>
        <taxon>Bacteria</taxon>
        <taxon>Pseudomonadati</taxon>
        <taxon>Pseudomonadota</taxon>
        <taxon>Gammaproteobacteria</taxon>
        <taxon>Enterobacterales</taxon>
        <taxon>Yersiniaceae</taxon>
        <taxon>Yersinia</taxon>
    </lineage>
</organism>